<feature type="domain" description="TIR" evidence="6">
    <location>
        <begin position="330"/>
        <end position="496"/>
    </location>
</feature>
<dbReference type="EMBL" id="KZ623356">
    <property type="protein sequence ID" value="RQO93318.1"/>
    <property type="molecule type" value="Genomic_DNA"/>
</dbReference>
<dbReference type="InterPro" id="IPR035897">
    <property type="entry name" value="Toll_tir_struct_dom_sf"/>
</dbReference>
<evidence type="ECO:0000313" key="7">
    <source>
        <dbReference type="EMBL" id="RQO93318.1"/>
    </source>
</evidence>
<name>A0A3N7GMC6_POPTR</name>
<keyword evidence="4" id="KW-0520">NAD</keyword>
<accession>A0A3N7GMC6</accession>
<dbReference type="InterPro" id="IPR002182">
    <property type="entry name" value="NB-ARC"/>
</dbReference>
<organism evidence="7">
    <name type="scientific">Populus trichocarpa</name>
    <name type="common">Western balsam poplar</name>
    <name type="synonym">Populus balsamifera subsp. trichocarpa</name>
    <dbReference type="NCBI Taxonomy" id="3694"/>
    <lineage>
        <taxon>Eukaryota</taxon>
        <taxon>Viridiplantae</taxon>
        <taxon>Streptophyta</taxon>
        <taxon>Embryophyta</taxon>
        <taxon>Tracheophyta</taxon>
        <taxon>Spermatophyta</taxon>
        <taxon>Magnoliopsida</taxon>
        <taxon>eudicotyledons</taxon>
        <taxon>Gunneridae</taxon>
        <taxon>Pentapetalae</taxon>
        <taxon>rosids</taxon>
        <taxon>fabids</taxon>
        <taxon>Malpighiales</taxon>
        <taxon>Salicaceae</taxon>
        <taxon>Saliceae</taxon>
        <taxon>Populus</taxon>
    </lineage>
</organism>
<feature type="compositionally biased region" description="Polar residues" evidence="5">
    <location>
        <begin position="52"/>
        <end position="63"/>
    </location>
</feature>
<dbReference type="InterPro" id="IPR036390">
    <property type="entry name" value="WH_DNA-bd_sf"/>
</dbReference>
<dbReference type="PRINTS" id="PR00364">
    <property type="entry name" value="DISEASERSIST"/>
</dbReference>
<evidence type="ECO:0000256" key="1">
    <source>
        <dbReference type="ARBA" id="ARBA00022614"/>
    </source>
</evidence>
<keyword evidence="3" id="KW-0611">Plant defense</keyword>
<dbReference type="PANTHER" id="PTHR11017:SF305">
    <property type="entry name" value="TMV RESISTANCE PROTEIN N-LIKE"/>
    <property type="match status" value="1"/>
</dbReference>
<proteinExistence type="predicted"/>
<dbReference type="InterPro" id="IPR042197">
    <property type="entry name" value="Apaf_helical"/>
</dbReference>
<feature type="compositionally biased region" description="Acidic residues" evidence="5">
    <location>
        <begin position="39"/>
        <end position="50"/>
    </location>
</feature>
<dbReference type="SUPFAM" id="SSF52200">
    <property type="entry name" value="Toll/Interleukin receptor TIR domain"/>
    <property type="match status" value="1"/>
</dbReference>
<dbReference type="InterPro" id="IPR032675">
    <property type="entry name" value="LRR_dom_sf"/>
</dbReference>
<dbReference type="Pfam" id="PF07727">
    <property type="entry name" value="RVT_2"/>
    <property type="match status" value="2"/>
</dbReference>
<dbReference type="SUPFAM" id="SSF46785">
    <property type="entry name" value="Winged helix' DNA-binding domain"/>
    <property type="match status" value="1"/>
</dbReference>
<gene>
    <name evidence="7" type="ORF">POPTR_T038300</name>
</gene>
<dbReference type="GO" id="GO:0043531">
    <property type="term" value="F:ADP binding"/>
    <property type="evidence" value="ECO:0007669"/>
    <property type="project" value="InterPro"/>
</dbReference>
<dbReference type="SUPFAM" id="SSF52540">
    <property type="entry name" value="P-loop containing nucleoside triphosphate hydrolases"/>
    <property type="match status" value="1"/>
</dbReference>
<feature type="compositionally biased region" description="Basic and acidic residues" evidence="5">
    <location>
        <begin position="1"/>
        <end position="14"/>
    </location>
</feature>
<evidence type="ECO:0000259" key="6">
    <source>
        <dbReference type="PROSITE" id="PS50104"/>
    </source>
</evidence>
<evidence type="ECO:0000256" key="5">
    <source>
        <dbReference type="SAM" id="MobiDB-lite"/>
    </source>
</evidence>
<sequence length="1309" mass="149655">MLQQEKSQEKEKQSGDAQQVELETSVIPIKTVQTIPTEGDSDESSDEEDATTPATTQQESIATSKPKRVIKKPARYCNMVAYALPVIDDGIPYTYKEAVQSVERKKTIGCKWVYAKKEGNPGKDNIRFKARLVAKGYAQKEGIDYNEVFSPVVKHSSIRILLALVAQFDLELAQLDVKTAFLHGDLEEEIYMSQPDGFKSKVEIDRLKAQLRTEFEMKDLGEAKKILGIEIQRDRRKGTVCLTQTQYLKKILQRFGVDGKTKPVSTPLAPHFKLSASMSPRIEEERKHMAQIPYANAVGALISLKSLVFARLEMAAGKYQESYSSRFSNCKYQVFLSFRGEDTRKNFTDHLYKALVDAGIHTFRDDDEIRRGESIDFELQMAIQQSKISIIVFSIDYASSRWCLDELVMIMERKRNDDCIVLPVFYDVDPSQVGRQTGSFAATFVEHEKSFNEDMERVNRWRIALKEVADLAGMVLGDGYEAQFVQSIVEKVSKKLDQKMFHLPLHFIGRDPLVNYINSWLQEGSHDAAIAILYGIGGVGKTIIAKSVFNQNIHKFEGKSFLSNFRSKDIVCLQRQLLSDILKKTIDEINDEDEGILKIKDALCCRKTLIVLDDVDKRDQFNKIIGMQNWLCKGSKIIVTTRNKGLFSANDIERVEFKVEPLDNEKSLELFSWNAFGQADPVDGFVEDSWRIVHHCNGLPLALRVIGSLLSGKGREIWESALQQMEVILNFEVQKVLRISYDFLDGDYPKNLFLDIACFFNGMDVDDAVRILDGLDKGARFGIDNLIDRCLVEINNDQRLWMHQLVRDMGREIARQESTKCQRIWRHEDAFTVLKGTTDVEKLRGLTLDMHALMEDNFAEVVCTDSMVRRKRRRLNFFQLWLSDFSDGGKLQTGQTSLFPILSTDAFRKMPDVRFLQLNYTKFYGSFEHIPKNLIWLCWHGFSLRSIPNHVCLEKLVVLDLSKSCLVDAWKGKPFLPKLKILDLRHSLNLIRTPDFLGLPALEKLILEDCIRLVQIHESIGDLQRLLFLNLRNCTSLVELPEEMGRLNSLEELVVDGCSNLDGLNMELELHQGRNLLQSDGIVANIVLVVQIAYKDGKFKVVVFVYDEDEMLRGFCAEGEEDKWLIQNEFVDNFSFKISSSPAHRICGFNLFTSFSVMSGYSFSEKLGIEIRNNTSGQSWRRQAHVLDIRFRDEVRGIQSLSHWKLGGDDPTFDNGDDVTISMVVVTSAIQIRTVGVQWLHEEEGKDDDIQSKDEVINAHNSGDDDDDDAAHVAKVEIASRIFRNYYCAFRLDFYGGYLAWWFFCKERS</sequence>
<dbReference type="SUPFAM" id="SSF52058">
    <property type="entry name" value="L domain-like"/>
    <property type="match status" value="1"/>
</dbReference>
<dbReference type="Gene3D" id="3.40.50.10140">
    <property type="entry name" value="Toll/interleukin-1 receptor homology (TIR) domain"/>
    <property type="match status" value="1"/>
</dbReference>
<dbReference type="FunFam" id="3.40.50.10140:FF:000007">
    <property type="entry name" value="Disease resistance protein (TIR-NBS-LRR class)"/>
    <property type="match status" value="1"/>
</dbReference>
<dbReference type="Pfam" id="PF00931">
    <property type="entry name" value="NB-ARC"/>
    <property type="match status" value="1"/>
</dbReference>
<keyword evidence="1" id="KW-0433">Leucine-rich repeat</keyword>
<feature type="region of interest" description="Disordered" evidence="5">
    <location>
        <begin position="1"/>
        <end position="66"/>
    </location>
</feature>
<dbReference type="Pfam" id="PF01582">
    <property type="entry name" value="TIR"/>
    <property type="match status" value="1"/>
</dbReference>
<dbReference type="PROSITE" id="PS50104">
    <property type="entry name" value="TIR"/>
    <property type="match status" value="1"/>
</dbReference>
<dbReference type="InterPro" id="IPR027417">
    <property type="entry name" value="P-loop_NTPase"/>
</dbReference>
<keyword evidence="2" id="KW-0677">Repeat</keyword>
<dbReference type="Gene3D" id="1.10.8.430">
    <property type="entry name" value="Helical domain of apoptotic protease-activating factors"/>
    <property type="match status" value="1"/>
</dbReference>
<dbReference type="GO" id="GO:0006952">
    <property type="term" value="P:defense response"/>
    <property type="evidence" value="ECO:0007669"/>
    <property type="project" value="UniProtKB-KW"/>
</dbReference>
<reference evidence="7" key="1">
    <citation type="journal article" date="2006" name="Science">
        <title>The genome of black cottonwood, Populus trichocarpa (Torr. &amp; Gray).</title>
        <authorList>
            <person name="Tuskan G.A."/>
            <person name="Difazio S."/>
            <person name="Jansson S."/>
            <person name="Bohlmann J."/>
            <person name="Grigoriev I."/>
            <person name="Hellsten U."/>
            <person name="Putnam N."/>
            <person name="Ralph S."/>
            <person name="Rombauts S."/>
            <person name="Salamov A."/>
            <person name="Schein J."/>
            <person name="Sterck L."/>
            <person name="Aerts A."/>
            <person name="Bhalerao R.R."/>
            <person name="Bhalerao R.P."/>
            <person name="Blaudez D."/>
            <person name="Boerjan W."/>
            <person name="Brun A."/>
            <person name="Brunner A."/>
            <person name="Busov V."/>
            <person name="Campbell M."/>
            <person name="Carlson J."/>
            <person name="Chalot M."/>
            <person name="Chapman J."/>
            <person name="Chen G.L."/>
            <person name="Cooper D."/>
            <person name="Coutinho P.M."/>
            <person name="Couturier J."/>
            <person name="Covert S."/>
            <person name="Cronk Q."/>
            <person name="Cunningham R."/>
            <person name="Davis J."/>
            <person name="Degroeve S."/>
            <person name="Dejardin A."/>
            <person name="Depamphilis C."/>
            <person name="Detter J."/>
            <person name="Dirks B."/>
            <person name="Dubchak I."/>
            <person name="Duplessis S."/>
            <person name="Ehlting J."/>
            <person name="Ellis B."/>
            <person name="Gendler K."/>
            <person name="Goodstein D."/>
            <person name="Gribskov M."/>
            <person name="Grimwood J."/>
            <person name="Groover A."/>
            <person name="Gunter L."/>
            <person name="Hamberger B."/>
            <person name="Heinze B."/>
            <person name="Helariutta Y."/>
            <person name="Henrissat B."/>
            <person name="Holligan D."/>
            <person name="Holt R."/>
            <person name="Huang W."/>
            <person name="Islam-Faridi N."/>
            <person name="Jones S."/>
            <person name="Jones-Rhoades M."/>
            <person name="Jorgensen R."/>
            <person name="Joshi C."/>
            <person name="Kangasjarvi J."/>
            <person name="Karlsson J."/>
            <person name="Kelleher C."/>
            <person name="Kirkpatrick R."/>
            <person name="Kirst M."/>
            <person name="Kohler A."/>
            <person name="Kalluri U."/>
            <person name="Larimer F."/>
            <person name="Leebens-Mack J."/>
            <person name="Leple J.C."/>
            <person name="Locascio P."/>
            <person name="Lou Y."/>
            <person name="Lucas S."/>
            <person name="Martin F."/>
            <person name="Montanini B."/>
            <person name="Napoli C."/>
            <person name="Nelson D.R."/>
            <person name="Nelson C."/>
            <person name="Nieminen K."/>
            <person name="Nilsson O."/>
            <person name="Pereda V."/>
            <person name="Peter G."/>
            <person name="Philippe R."/>
            <person name="Pilate G."/>
            <person name="Poliakov A."/>
            <person name="Razumovskaya J."/>
            <person name="Richardson P."/>
            <person name="Rinaldi C."/>
            <person name="Ritland K."/>
            <person name="Rouze P."/>
            <person name="Ryaboy D."/>
            <person name="Schmutz J."/>
            <person name="Schrader J."/>
            <person name="Segerman B."/>
            <person name="Shin H."/>
            <person name="Siddiqui A."/>
            <person name="Sterky F."/>
            <person name="Terry A."/>
            <person name="Tsai C.J."/>
            <person name="Uberbacher E."/>
            <person name="Unneberg P."/>
            <person name="Vahala J."/>
            <person name="Wall K."/>
            <person name="Wessler S."/>
            <person name="Yang G."/>
            <person name="Yin T."/>
            <person name="Douglas C."/>
            <person name="Marra M."/>
            <person name="Sandberg G."/>
            <person name="Van de Peer Y."/>
            <person name="Rokhsar D."/>
        </authorList>
    </citation>
    <scope>NUCLEOTIDE SEQUENCE [LARGE SCALE GENOMIC DNA]</scope>
    <source>
        <strain evidence="7">Nisqually-1</strain>
    </source>
</reference>
<reference evidence="7" key="2">
    <citation type="submission" date="2017-07" db="EMBL/GenBank/DDBJ databases">
        <title>WGS assembly of Populus trichocarpa.</title>
        <authorList>
            <person name="Tuskan G."/>
            <person name="Difazio S."/>
            <person name="Jansson S."/>
            <person name="Bohlmann J."/>
            <person name="Grigoriev I."/>
            <person name="Hellsten U."/>
            <person name="Putnam N."/>
            <person name="Ralph S."/>
            <person name="Rombauts S."/>
            <person name="Salamov A."/>
            <person name="Schein J."/>
            <person name="Sterck L."/>
            <person name="Aerts A."/>
            <person name="Bhalerao R."/>
            <person name="Bhalerao R."/>
            <person name="Blaudez D."/>
            <person name="Boerjan W."/>
            <person name="Brun A."/>
            <person name="Brunner A."/>
            <person name="Busov V."/>
            <person name="Campbell M."/>
            <person name="Carlson J."/>
            <person name="Chalot M."/>
            <person name="Chapman J."/>
            <person name="Chen G."/>
            <person name="Cooper D."/>
            <person name="Coutinho P."/>
            <person name="Couturier J."/>
            <person name="Covert S."/>
            <person name="Cronk Q."/>
            <person name="Cunningham R."/>
            <person name="Davis J."/>
            <person name="Degroeve S."/>
            <person name="Dejardin A."/>
            <person name="Depamphilis C."/>
            <person name="Detter J."/>
            <person name="Dirks B."/>
            <person name="Dubchak I."/>
            <person name="Duplessis S."/>
            <person name="Ehlting J."/>
            <person name="Ellis B."/>
            <person name="Gendler K."/>
            <person name="Goodstein D."/>
            <person name="Gribskov M."/>
            <person name="Grimwood J."/>
            <person name="Groover A."/>
            <person name="Gunter L."/>
            <person name="Hamberger B."/>
            <person name="Heinze B."/>
            <person name="Helariutta Y."/>
            <person name="Henrissat B."/>
            <person name="Holligan D."/>
            <person name="Holt R."/>
            <person name="Huang W."/>
            <person name="Islam-Faridi N."/>
            <person name="Jones S."/>
            <person name="Jones-Rhoades M."/>
            <person name="Jorgensen R."/>
            <person name="Joshi C."/>
            <person name="Kangasjarvi J."/>
            <person name="Karlsson J."/>
            <person name="Kelleher C."/>
            <person name="Kirkpatrick R."/>
            <person name="Kirst M."/>
            <person name="Kohler A."/>
            <person name="Kalluri U."/>
            <person name="Larimer F."/>
            <person name="Leebens-Mack J."/>
            <person name="Leple J."/>
            <person name="Locascio P."/>
            <person name="Lou Y."/>
            <person name="Lucas S."/>
            <person name="Martin F."/>
            <person name="Montanini B."/>
            <person name="Napoli C."/>
            <person name="Nelson D."/>
            <person name="Nelson C."/>
            <person name="Nieminen K."/>
            <person name="Nilsson O."/>
            <person name="Pereda V."/>
            <person name="Peter G."/>
            <person name="Philippe R."/>
            <person name="Pilate G."/>
            <person name="Poliakov A."/>
            <person name="Razumovskaya J."/>
            <person name="Richardson P."/>
            <person name="Rinaldi C."/>
            <person name="Ritland K."/>
            <person name="Rouze P."/>
            <person name="Ryaboy D."/>
            <person name="Schmutz J."/>
            <person name="Schrader J."/>
            <person name="Segerman B."/>
            <person name="Shin H."/>
            <person name="Siddiqui A."/>
            <person name="Sterky F."/>
            <person name="Terry A."/>
            <person name="Tsai C."/>
            <person name="Uberbacher E."/>
            <person name="Unneberg P."/>
            <person name="Vahala J."/>
            <person name="Wall K."/>
            <person name="Wessler S."/>
            <person name="Yang G."/>
            <person name="Yin T."/>
            <person name="Douglas C."/>
            <person name="Marra M."/>
            <person name="Sandberg G."/>
            <person name="Van De Peer Y."/>
            <person name="Rokhsar D."/>
        </authorList>
    </citation>
    <scope>NUCLEOTIDE SEQUENCE</scope>
    <source>
        <strain evidence="7">Nisqually-1</strain>
    </source>
</reference>
<dbReference type="InterPro" id="IPR044974">
    <property type="entry name" value="Disease_R_plants"/>
</dbReference>
<evidence type="ECO:0000256" key="2">
    <source>
        <dbReference type="ARBA" id="ARBA00022737"/>
    </source>
</evidence>
<dbReference type="InterPro" id="IPR058192">
    <property type="entry name" value="WHD_ROQ1-like"/>
</dbReference>
<dbReference type="Gene3D" id="3.40.50.300">
    <property type="entry name" value="P-loop containing nucleotide triphosphate hydrolases"/>
    <property type="match status" value="1"/>
</dbReference>
<dbReference type="InterPro" id="IPR013103">
    <property type="entry name" value="RVT_2"/>
</dbReference>
<evidence type="ECO:0000256" key="4">
    <source>
        <dbReference type="ARBA" id="ARBA00023027"/>
    </source>
</evidence>
<dbReference type="InterPro" id="IPR000157">
    <property type="entry name" value="TIR_dom"/>
</dbReference>
<dbReference type="GO" id="GO:0007165">
    <property type="term" value="P:signal transduction"/>
    <property type="evidence" value="ECO:0007669"/>
    <property type="project" value="InterPro"/>
</dbReference>
<dbReference type="SMART" id="SM00255">
    <property type="entry name" value="TIR"/>
    <property type="match status" value="1"/>
</dbReference>
<dbReference type="InParanoid" id="A0A3N7GMC6"/>
<dbReference type="Pfam" id="PF23282">
    <property type="entry name" value="WHD_ROQ1"/>
    <property type="match status" value="1"/>
</dbReference>
<dbReference type="PANTHER" id="PTHR11017">
    <property type="entry name" value="LEUCINE-RICH REPEAT-CONTAINING PROTEIN"/>
    <property type="match status" value="1"/>
</dbReference>
<protein>
    <recommendedName>
        <fullName evidence="6">TIR domain-containing protein</fullName>
    </recommendedName>
</protein>
<dbReference type="Gene3D" id="3.80.10.10">
    <property type="entry name" value="Ribonuclease Inhibitor"/>
    <property type="match status" value="1"/>
</dbReference>
<evidence type="ECO:0000256" key="3">
    <source>
        <dbReference type="ARBA" id="ARBA00022821"/>
    </source>
</evidence>